<feature type="compositionally biased region" description="Basic and acidic residues" evidence="1">
    <location>
        <begin position="31"/>
        <end position="41"/>
    </location>
</feature>
<evidence type="ECO:0000256" key="2">
    <source>
        <dbReference type="SAM" id="Phobius"/>
    </source>
</evidence>
<evidence type="ECO:0000313" key="4">
    <source>
        <dbReference type="EMBL" id="PPQ78582.1"/>
    </source>
</evidence>
<gene>
    <name evidence="4" type="ORF">CVT25_010558</name>
</gene>
<dbReference type="Pfam" id="PF20153">
    <property type="entry name" value="DUF6535"/>
    <property type="match status" value="1"/>
</dbReference>
<feature type="compositionally biased region" description="Basic and acidic residues" evidence="1">
    <location>
        <begin position="1"/>
        <end position="16"/>
    </location>
</feature>
<dbReference type="InterPro" id="IPR045338">
    <property type="entry name" value="DUF6535"/>
</dbReference>
<feature type="domain" description="DUF6535" evidence="3">
    <location>
        <begin position="64"/>
        <end position="238"/>
    </location>
</feature>
<dbReference type="Proteomes" id="UP000283269">
    <property type="component" value="Unassembled WGS sequence"/>
</dbReference>
<name>A0A409WJB0_PSICY</name>
<feature type="transmembrane region" description="Helical" evidence="2">
    <location>
        <begin position="214"/>
        <end position="237"/>
    </location>
</feature>
<sequence>MFKFKSNSDSEIHESSRSNQQDKAAAGESSRFSKDNKEPKVWKCGNPQNSEYKYPMPEPSGGHWEKLLAPLLKKDKIQCDSWKEEVQNLLIFAGLFSAVVTAFVIESYKRLQPDPDTDVVNLLSRIAARLDDPSNATGSAIPTPAHFSPSQSAIRLNIFWFLSLVLSLTTVLLGIICLQWLREHQHYQGTTPKQSYAIFHMRAEALEKWHVPHIFTALPLLLQCALVLFFTGIVEFLLSLGSKVAAPVIVVITLTLFFLLATTLLPTLQAFPLYIPLKLHKEGSPAQCPYKSPQSQAFRATSSVVLWLWSKFMTVVIYHPIVWIRGLFKGYRGGDEMPDWIINLEDIRVAWTKKSWIEFDLAWLDVRDNYLTTGQGIHAAPTFPLHVPLYDLVQGLCTSIMEHGVEDSEEFVARVYHCFQEVAQNTHDIHHWQYPYQLHLQALVKRFLKRGMFGYVSDVVHGEDVDLLYDENNLALLNVMMSNRNLEEIVPKLEHFHELQLRVLGFITQSPRRLKDEPTGQNFPFVLKFEHPGMDTEWDEDVLIDFSEQWATTLYSFFKGFDGKRASDYILQRSFHAHTISRDLIWGILRRLKYSHEADVDPEDVSDSFVAVAEMISTGFSGFLEDQNTRRPDLLLNAANCFVGFVSGQSWTPSAVFAALAQLAPIKERYTDLTNELEKRGQSKIVYVSPVGYNDSDANTVGKGKGNA</sequence>
<keyword evidence="2" id="KW-0472">Membrane</keyword>
<dbReference type="EMBL" id="NHYD01003413">
    <property type="protein sequence ID" value="PPQ78582.1"/>
    <property type="molecule type" value="Genomic_DNA"/>
</dbReference>
<proteinExistence type="predicted"/>
<feature type="region of interest" description="Disordered" evidence="1">
    <location>
        <begin position="1"/>
        <end position="49"/>
    </location>
</feature>
<organism evidence="4 5">
    <name type="scientific">Psilocybe cyanescens</name>
    <dbReference type="NCBI Taxonomy" id="93625"/>
    <lineage>
        <taxon>Eukaryota</taxon>
        <taxon>Fungi</taxon>
        <taxon>Dikarya</taxon>
        <taxon>Basidiomycota</taxon>
        <taxon>Agaricomycotina</taxon>
        <taxon>Agaricomycetes</taxon>
        <taxon>Agaricomycetidae</taxon>
        <taxon>Agaricales</taxon>
        <taxon>Agaricineae</taxon>
        <taxon>Strophariaceae</taxon>
        <taxon>Psilocybe</taxon>
    </lineage>
</organism>
<dbReference type="InParanoid" id="A0A409WJB0"/>
<accession>A0A409WJB0</accession>
<feature type="transmembrane region" description="Helical" evidence="2">
    <location>
        <begin position="158"/>
        <end position="181"/>
    </location>
</feature>
<keyword evidence="5" id="KW-1185">Reference proteome</keyword>
<feature type="transmembrane region" description="Helical" evidence="2">
    <location>
        <begin position="306"/>
        <end position="328"/>
    </location>
</feature>
<keyword evidence="2" id="KW-1133">Transmembrane helix</keyword>
<protein>
    <recommendedName>
        <fullName evidence="3">DUF6535 domain-containing protein</fullName>
    </recommendedName>
</protein>
<feature type="transmembrane region" description="Helical" evidence="2">
    <location>
        <begin position="86"/>
        <end position="105"/>
    </location>
</feature>
<dbReference type="STRING" id="93625.A0A409WJB0"/>
<feature type="transmembrane region" description="Helical" evidence="2">
    <location>
        <begin position="244"/>
        <end position="265"/>
    </location>
</feature>
<dbReference type="AlphaFoldDB" id="A0A409WJB0"/>
<keyword evidence="2" id="KW-0812">Transmembrane</keyword>
<evidence type="ECO:0000256" key="1">
    <source>
        <dbReference type="SAM" id="MobiDB-lite"/>
    </source>
</evidence>
<reference evidence="4 5" key="1">
    <citation type="journal article" date="2018" name="Evol. Lett.">
        <title>Horizontal gene cluster transfer increased hallucinogenic mushroom diversity.</title>
        <authorList>
            <person name="Reynolds H.T."/>
            <person name="Vijayakumar V."/>
            <person name="Gluck-Thaler E."/>
            <person name="Korotkin H.B."/>
            <person name="Matheny P.B."/>
            <person name="Slot J.C."/>
        </authorList>
    </citation>
    <scope>NUCLEOTIDE SEQUENCE [LARGE SCALE GENOMIC DNA]</scope>
    <source>
        <strain evidence="4 5">2631</strain>
    </source>
</reference>
<comment type="caution">
    <text evidence="4">The sequence shown here is derived from an EMBL/GenBank/DDBJ whole genome shotgun (WGS) entry which is preliminary data.</text>
</comment>
<evidence type="ECO:0000313" key="5">
    <source>
        <dbReference type="Proteomes" id="UP000283269"/>
    </source>
</evidence>
<evidence type="ECO:0000259" key="3">
    <source>
        <dbReference type="Pfam" id="PF20153"/>
    </source>
</evidence>
<dbReference type="OrthoDB" id="3235960at2759"/>